<dbReference type="OrthoDB" id="24016at2759"/>
<dbReference type="AlphaFoldDB" id="A0A8J4PZE8"/>
<dbReference type="InterPro" id="IPR051251">
    <property type="entry name" value="STK_FNIP-Repeat"/>
</dbReference>
<comment type="caution">
    <text evidence="2">The sequence shown here is derived from an EMBL/GenBank/DDBJ whole genome shotgun (WGS) entry which is preliminary data.</text>
</comment>
<organism evidence="2 3">
    <name type="scientific">Polysphondylium violaceum</name>
    <dbReference type="NCBI Taxonomy" id="133409"/>
    <lineage>
        <taxon>Eukaryota</taxon>
        <taxon>Amoebozoa</taxon>
        <taxon>Evosea</taxon>
        <taxon>Eumycetozoa</taxon>
        <taxon>Dictyostelia</taxon>
        <taxon>Dictyosteliales</taxon>
        <taxon>Dictyosteliaceae</taxon>
        <taxon>Polysphondylium</taxon>
    </lineage>
</organism>
<dbReference type="PANTHER" id="PTHR32134:SF169">
    <property type="entry name" value="FNIP REPEAT-CONTAINING PROTEIN-RELATED"/>
    <property type="match status" value="1"/>
</dbReference>
<dbReference type="InterPro" id="IPR008615">
    <property type="entry name" value="FNIP"/>
</dbReference>
<dbReference type="Pfam" id="PF05725">
    <property type="entry name" value="FNIP"/>
    <property type="match status" value="3"/>
</dbReference>
<gene>
    <name evidence="2" type="ORF">CYY_002395</name>
</gene>
<protein>
    <recommendedName>
        <fullName evidence="4">FNIP repeat-containing protein</fullName>
    </recommendedName>
</protein>
<evidence type="ECO:0000313" key="3">
    <source>
        <dbReference type="Proteomes" id="UP000695562"/>
    </source>
</evidence>
<evidence type="ECO:0000256" key="1">
    <source>
        <dbReference type="ARBA" id="ARBA00022737"/>
    </source>
</evidence>
<name>A0A8J4PZE8_9MYCE</name>
<dbReference type="Proteomes" id="UP000695562">
    <property type="component" value="Unassembled WGS sequence"/>
</dbReference>
<evidence type="ECO:0000313" key="2">
    <source>
        <dbReference type="EMBL" id="KAF2076280.1"/>
    </source>
</evidence>
<dbReference type="SUPFAM" id="SSF52058">
    <property type="entry name" value="L domain-like"/>
    <property type="match status" value="1"/>
</dbReference>
<evidence type="ECO:0008006" key="4">
    <source>
        <dbReference type="Google" id="ProtNLM"/>
    </source>
</evidence>
<dbReference type="InterPro" id="IPR032675">
    <property type="entry name" value="LRR_dom_sf"/>
</dbReference>
<reference evidence="2" key="1">
    <citation type="submission" date="2020-01" db="EMBL/GenBank/DDBJ databases">
        <title>Development of genomics and gene disruption for Polysphondylium violaceum indicates a role for the polyketide synthase stlB in stalk morphogenesis.</title>
        <authorList>
            <person name="Narita B."/>
            <person name="Kawabe Y."/>
            <person name="Kin K."/>
            <person name="Saito T."/>
            <person name="Gibbs R."/>
            <person name="Kuspa A."/>
            <person name="Muzny D."/>
            <person name="Queller D."/>
            <person name="Richards S."/>
            <person name="Strassman J."/>
            <person name="Sucgang R."/>
            <person name="Worley K."/>
            <person name="Schaap P."/>
        </authorList>
    </citation>
    <scope>NUCLEOTIDE SEQUENCE</scope>
    <source>
        <strain evidence="2">QSvi11</strain>
    </source>
</reference>
<dbReference type="EMBL" id="AJWJ01000066">
    <property type="protein sequence ID" value="KAF2076280.1"/>
    <property type="molecule type" value="Genomic_DNA"/>
</dbReference>
<dbReference type="Gene3D" id="3.80.10.10">
    <property type="entry name" value="Ribonuclease Inhibitor"/>
    <property type="match status" value="1"/>
</dbReference>
<keyword evidence="3" id="KW-1185">Reference proteome</keyword>
<accession>A0A8J4PZE8</accession>
<dbReference type="PANTHER" id="PTHR32134">
    <property type="entry name" value="FNIP REPEAT-CONTAINING PROTEIN"/>
    <property type="match status" value="1"/>
</dbReference>
<keyword evidence="1" id="KW-0677">Repeat</keyword>
<sequence length="511" mass="58666">MDYLFNQIYRNPYLKQIIRKHLCSNVSIRVSIEYLINNYNYLSCKDYTLNICLGLEGLEMEDQYMALDEKYRNLVTELYVFQTMEPTKFSQLLQLLPSNIRHLNQNNSEIGQNCGPDLTELYLSLYFGPTTPLEKNMVPSTIKKLDLSGYHHTINQGVLPDSIEKITFYYNTDNLTFFNESVLPENKSKPVEIELNMLKDLEQRPVFNTKYNITQLYLRLGPTIEVDSNLIPSTVTKLTFAYLVVELKPNVIPHSVTDLELSDYNLELKVGSLPPNLKIFKSYYYNQPFEPFVLPNTLTYIELDSFNQQLDYGVLPTSLVTLKLYGYSHGLAPGILPDVPSLKSLALPSFDDTFSQDMIPSSLTLLHMRYTESISILPHFPASLKHLRLSNFNGNGHFLNQIPTHIETLDLIFSYLDSRGLECPLPQHLKTLRLTDSAPNSIPSQYLPQSLRKLVIEKDQLTFEPAYEGQECVYPPTLQYLGVYPQFKTGNLPKSLVSLYSSLTNVLQHFE</sequence>
<proteinExistence type="predicted"/>